<comment type="caution">
    <text evidence="1">The sequence shown here is derived from an EMBL/GenBank/DDBJ whole genome shotgun (WGS) entry which is preliminary data.</text>
</comment>
<sequence length="144" mass="15086">MTAFAYPAQIEEQAPGEFLVTFRDIPEAITGGPTLAESFALAVDALGVAIEGYLIDGLGVPDPTPAEAGEFVVPLEPAIAARAALETTMLRAGVSGRALADRMGKDEKHVRRILSGSAKMDQTLEALRVLGVRPSLSFEPPLAA</sequence>
<dbReference type="RefSeq" id="WP_271165828.1">
    <property type="nucleotide sequence ID" value="NZ_BSFD01000010.1"/>
</dbReference>
<accession>A0ABQ5TB80</accession>
<protein>
    <submittedName>
        <fullName evidence="1">Antitoxin</fullName>
    </submittedName>
</protein>
<dbReference type="SUPFAM" id="SSF143100">
    <property type="entry name" value="TTHA1013/TTHA0281-like"/>
    <property type="match status" value="1"/>
</dbReference>
<dbReference type="Gene3D" id="3.30.160.250">
    <property type="match status" value="1"/>
</dbReference>
<evidence type="ECO:0000313" key="2">
    <source>
        <dbReference type="Proteomes" id="UP001143509"/>
    </source>
</evidence>
<keyword evidence="2" id="KW-1185">Reference proteome</keyword>
<name>A0ABQ5TB80_9CAUL</name>
<organism evidence="1 2">
    <name type="scientific">Brevundimonas intermedia</name>
    <dbReference type="NCBI Taxonomy" id="74315"/>
    <lineage>
        <taxon>Bacteria</taxon>
        <taxon>Pseudomonadati</taxon>
        <taxon>Pseudomonadota</taxon>
        <taxon>Alphaproteobacteria</taxon>
        <taxon>Caulobacterales</taxon>
        <taxon>Caulobacteraceae</taxon>
        <taxon>Brevundimonas</taxon>
    </lineage>
</organism>
<dbReference type="Proteomes" id="UP001143509">
    <property type="component" value="Unassembled WGS sequence"/>
</dbReference>
<dbReference type="EMBL" id="BSFD01000010">
    <property type="protein sequence ID" value="GLK49638.1"/>
    <property type="molecule type" value="Genomic_DNA"/>
</dbReference>
<reference evidence="1" key="1">
    <citation type="journal article" date="2014" name="Int. J. Syst. Evol. Microbiol.">
        <title>Complete genome of a new Firmicutes species belonging to the dominant human colonic microbiota ('Ruminococcus bicirculans') reveals two chromosomes and a selective capacity to utilize plant glucans.</title>
        <authorList>
            <consortium name="NISC Comparative Sequencing Program"/>
            <person name="Wegmann U."/>
            <person name="Louis P."/>
            <person name="Goesmann A."/>
            <person name="Henrissat B."/>
            <person name="Duncan S.H."/>
            <person name="Flint H.J."/>
        </authorList>
    </citation>
    <scope>NUCLEOTIDE SEQUENCE</scope>
    <source>
        <strain evidence="1">VKM B-1499</strain>
    </source>
</reference>
<dbReference type="InterPro" id="IPR035069">
    <property type="entry name" value="TTHA1013/TTHA0281-like"/>
</dbReference>
<reference evidence="1" key="2">
    <citation type="submission" date="2023-01" db="EMBL/GenBank/DDBJ databases">
        <authorList>
            <person name="Sun Q."/>
            <person name="Evtushenko L."/>
        </authorList>
    </citation>
    <scope>NUCLEOTIDE SEQUENCE</scope>
    <source>
        <strain evidence="1">VKM B-1499</strain>
    </source>
</reference>
<proteinExistence type="predicted"/>
<gene>
    <name evidence="1" type="ORF">GCM10017620_26110</name>
</gene>
<evidence type="ECO:0000313" key="1">
    <source>
        <dbReference type="EMBL" id="GLK49638.1"/>
    </source>
</evidence>